<keyword evidence="2" id="KW-0479">Metal-binding</keyword>
<dbReference type="InterPro" id="IPR015797">
    <property type="entry name" value="NUDIX_hydrolase-like_dom_sf"/>
</dbReference>
<feature type="domain" description="Nudix hydrolase" evidence="5">
    <location>
        <begin position="18"/>
        <end position="150"/>
    </location>
</feature>
<dbReference type="EMBL" id="CP014327">
    <property type="protein sequence ID" value="AML50262.1"/>
    <property type="molecule type" value="Genomic_DNA"/>
</dbReference>
<dbReference type="Gene3D" id="3.90.79.10">
    <property type="entry name" value="Nucleoside Triphosphate Pyrophosphohydrolase"/>
    <property type="match status" value="1"/>
</dbReference>
<evidence type="ECO:0000256" key="2">
    <source>
        <dbReference type="ARBA" id="ARBA00022723"/>
    </source>
</evidence>
<evidence type="ECO:0000259" key="5">
    <source>
        <dbReference type="PROSITE" id="PS51462"/>
    </source>
</evidence>
<dbReference type="GO" id="GO:1901907">
    <property type="term" value="P:diadenosine pentaphosphate catabolic process"/>
    <property type="evidence" value="ECO:0007669"/>
    <property type="project" value="TreeGrafter"/>
</dbReference>
<dbReference type="GO" id="GO:0046872">
    <property type="term" value="F:metal ion binding"/>
    <property type="evidence" value="ECO:0007669"/>
    <property type="project" value="UniProtKB-KW"/>
</dbReference>
<dbReference type="AlphaFoldDB" id="A0A126UW07"/>
<dbReference type="Pfam" id="PF00293">
    <property type="entry name" value="NUDIX"/>
    <property type="match status" value="1"/>
</dbReference>
<sequence length="154" mass="17119">MVKNIQKGSALSLKSKYDLRTQFGAICYRVANGKIQILLITSRRSRLWIVPKGWPINGKTPAQSAAIEAWEEAGAIGVMGDACIGLYSHTKKATKGEILPVMVSLFALQVKRTAKKFPEKSQRKRKWVSRKKAASMVSDPELGKILRGFTPENF</sequence>
<evidence type="ECO:0000256" key="3">
    <source>
        <dbReference type="ARBA" id="ARBA00022801"/>
    </source>
</evidence>
<dbReference type="InterPro" id="IPR047198">
    <property type="entry name" value="DDP-like_NUDIX"/>
</dbReference>
<dbReference type="SUPFAM" id="SSF55811">
    <property type="entry name" value="Nudix"/>
    <property type="match status" value="1"/>
</dbReference>
<keyword evidence="7" id="KW-1185">Reference proteome</keyword>
<dbReference type="KEGG" id="hat:RC74_02360"/>
<dbReference type="GO" id="GO:0034432">
    <property type="term" value="F:bis(5'-adenosyl)-pentaphosphatase activity"/>
    <property type="evidence" value="ECO:0007669"/>
    <property type="project" value="TreeGrafter"/>
</dbReference>
<dbReference type="PANTHER" id="PTHR12629">
    <property type="entry name" value="DIPHOSPHOINOSITOL POLYPHOSPHATE PHOSPHOHYDROLASE"/>
    <property type="match status" value="1"/>
</dbReference>
<reference evidence="6 7" key="1">
    <citation type="submission" date="2016-02" db="EMBL/GenBank/DDBJ databases">
        <title>Complete genome sequence of Halocynthiibacter arcticus PAMC 20958t from arctic marine sediment.</title>
        <authorList>
            <person name="Lee Y.M."/>
            <person name="Baek K."/>
            <person name="Lee H.K."/>
            <person name="Shin S.C."/>
        </authorList>
    </citation>
    <scope>NUCLEOTIDE SEQUENCE [LARGE SCALE GENOMIC DNA]</scope>
    <source>
        <strain evidence="6">PAMC 20958</strain>
    </source>
</reference>
<dbReference type="STRING" id="1579316.RC74_02360"/>
<dbReference type="RefSeq" id="WP_039003207.1">
    <property type="nucleotide sequence ID" value="NZ_CP014327.1"/>
</dbReference>
<name>A0A126UW07_9RHOB</name>
<proteinExistence type="predicted"/>
<evidence type="ECO:0000313" key="6">
    <source>
        <dbReference type="EMBL" id="AML50262.1"/>
    </source>
</evidence>
<dbReference type="PROSITE" id="PS51462">
    <property type="entry name" value="NUDIX"/>
    <property type="match status" value="1"/>
</dbReference>
<keyword evidence="3 6" id="KW-0378">Hydrolase</keyword>
<dbReference type="GO" id="GO:1901909">
    <property type="term" value="P:diadenosine hexaphosphate catabolic process"/>
    <property type="evidence" value="ECO:0007669"/>
    <property type="project" value="TreeGrafter"/>
</dbReference>
<organism evidence="6 7">
    <name type="scientific">Falsihalocynthiibacter arcticus</name>
    <dbReference type="NCBI Taxonomy" id="1579316"/>
    <lineage>
        <taxon>Bacteria</taxon>
        <taxon>Pseudomonadati</taxon>
        <taxon>Pseudomonadota</taxon>
        <taxon>Alphaproteobacteria</taxon>
        <taxon>Rhodobacterales</taxon>
        <taxon>Roseobacteraceae</taxon>
        <taxon>Falsihalocynthiibacter</taxon>
    </lineage>
</organism>
<protein>
    <submittedName>
        <fullName evidence="6">NUDIX hydrolase</fullName>
    </submittedName>
</protein>
<dbReference type="GO" id="GO:0034431">
    <property type="term" value="F:bis(5'-adenosyl)-hexaphosphatase activity"/>
    <property type="evidence" value="ECO:0007669"/>
    <property type="project" value="TreeGrafter"/>
</dbReference>
<dbReference type="Proteomes" id="UP000070371">
    <property type="component" value="Chromosome"/>
</dbReference>
<dbReference type="GO" id="GO:0071543">
    <property type="term" value="P:diphosphoinositol polyphosphate metabolic process"/>
    <property type="evidence" value="ECO:0007669"/>
    <property type="project" value="TreeGrafter"/>
</dbReference>
<dbReference type="OrthoDB" id="7066910at2"/>
<dbReference type="GO" id="GO:0000298">
    <property type="term" value="F:endopolyphosphatase activity"/>
    <property type="evidence" value="ECO:0007669"/>
    <property type="project" value="TreeGrafter"/>
</dbReference>
<dbReference type="GO" id="GO:0005737">
    <property type="term" value="C:cytoplasm"/>
    <property type="evidence" value="ECO:0007669"/>
    <property type="project" value="TreeGrafter"/>
</dbReference>
<accession>A0A126UW07</accession>
<comment type="cofactor">
    <cofactor evidence="1">
        <name>Mg(2+)</name>
        <dbReference type="ChEBI" id="CHEBI:18420"/>
    </cofactor>
</comment>
<evidence type="ECO:0000256" key="1">
    <source>
        <dbReference type="ARBA" id="ARBA00001946"/>
    </source>
</evidence>
<dbReference type="GO" id="GO:0008486">
    <property type="term" value="F:diphosphoinositol-polyphosphate diphosphatase activity"/>
    <property type="evidence" value="ECO:0007669"/>
    <property type="project" value="TreeGrafter"/>
</dbReference>
<dbReference type="CDD" id="cd04666">
    <property type="entry name" value="NUDIX_DIPP2_like_Nudt4"/>
    <property type="match status" value="1"/>
</dbReference>
<gene>
    <name evidence="6" type="ORF">RC74_02360</name>
</gene>
<keyword evidence="4" id="KW-0460">Magnesium</keyword>
<evidence type="ECO:0000256" key="4">
    <source>
        <dbReference type="ARBA" id="ARBA00022842"/>
    </source>
</evidence>
<evidence type="ECO:0000313" key="7">
    <source>
        <dbReference type="Proteomes" id="UP000070371"/>
    </source>
</evidence>
<dbReference type="PANTHER" id="PTHR12629:SF0">
    <property type="entry name" value="DIPHOSPHOINOSITOL-POLYPHOSPHATE DIPHOSPHATASE"/>
    <property type="match status" value="1"/>
</dbReference>
<dbReference type="GO" id="GO:1901911">
    <property type="term" value="P:adenosine 5'-(hexahydrogen pentaphosphate) catabolic process"/>
    <property type="evidence" value="ECO:0007669"/>
    <property type="project" value="TreeGrafter"/>
</dbReference>
<dbReference type="InterPro" id="IPR000086">
    <property type="entry name" value="NUDIX_hydrolase_dom"/>
</dbReference>